<dbReference type="AlphaFoldDB" id="A0A158LZZ4"/>
<protein>
    <submittedName>
        <fullName evidence="2">Uncharacterized protein</fullName>
    </submittedName>
</protein>
<gene>
    <name evidence="2" type="ORF">L497_0906</name>
</gene>
<proteinExistence type="predicted"/>
<evidence type="ECO:0000313" key="3">
    <source>
        <dbReference type="Proteomes" id="UP000026682"/>
    </source>
</evidence>
<reference evidence="2 3" key="1">
    <citation type="submission" date="2014-03" db="EMBL/GenBank/DDBJ databases">
        <title>Genome sequence of Bordetella holmseii.</title>
        <authorList>
            <person name="Harvill E."/>
            <person name="Goodfield L.L."/>
            <person name="Ivanov Y."/>
            <person name="Meyer J.A."/>
            <person name="Newth C."/>
            <person name="Cassiday P."/>
            <person name="Tondella M.L."/>
            <person name="Liao P."/>
            <person name="Zimmerman J."/>
            <person name="Meert K."/>
            <person name="Wessel D."/>
            <person name="Berger J."/>
            <person name="Dean J.M."/>
            <person name="Holubkov R."/>
            <person name="Burr J."/>
            <person name="Liu T."/>
            <person name="Brinkac L.M."/>
            <person name="Sanka R."/>
            <person name="Kim M."/>
            <person name="Losada L."/>
        </authorList>
    </citation>
    <scope>NUCLEOTIDE SEQUENCE [LARGE SCALE GENOMIC DNA]</scope>
    <source>
        <strain evidence="2 3">CDC-H585-BH</strain>
    </source>
</reference>
<evidence type="ECO:0000313" key="2">
    <source>
        <dbReference type="EMBL" id="KAK87309.1"/>
    </source>
</evidence>
<evidence type="ECO:0000256" key="1">
    <source>
        <dbReference type="SAM" id="MobiDB-lite"/>
    </source>
</evidence>
<name>A0A158LZZ4_9BORD</name>
<comment type="caution">
    <text evidence="2">The sequence shown here is derived from an EMBL/GenBank/DDBJ whole genome shotgun (WGS) entry which is preliminary data.</text>
</comment>
<dbReference type="Proteomes" id="UP000026682">
    <property type="component" value="Unassembled WGS sequence"/>
</dbReference>
<dbReference type="EMBL" id="JFZZ01000137">
    <property type="protein sequence ID" value="KAK87309.1"/>
    <property type="molecule type" value="Genomic_DNA"/>
</dbReference>
<organism evidence="2 3">
    <name type="scientific">Bordetella holmesii CDC-H585-BH</name>
    <dbReference type="NCBI Taxonomy" id="1331206"/>
    <lineage>
        <taxon>Bacteria</taxon>
        <taxon>Pseudomonadati</taxon>
        <taxon>Pseudomonadota</taxon>
        <taxon>Betaproteobacteria</taxon>
        <taxon>Burkholderiales</taxon>
        <taxon>Alcaligenaceae</taxon>
        <taxon>Bordetella</taxon>
    </lineage>
</organism>
<feature type="region of interest" description="Disordered" evidence="1">
    <location>
        <begin position="48"/>
        <end position="67"/>
    </location>
</feature>
<accession>A0A158LZZ4</accession>
<dbReference type="PATRIC" id="fig|1331206.3.peg.3309"/>
<feature type="compositionally biased region" description="Basic and acidic residues" evidence="1">
    <location>
        <begin position="51"/>
        <end position="60"/>
    </location>
</feature>
<sequence length="67" mass="7625">MRQHSEPQFSESIIKISDYTSNGQYPAIFGEIPRQSKRISSFRLLCLPSHGARDPDRDAPRQTPVLP</sequence>